<dbReference type="EMBL" id="FZOD01000008">
    <property type="protein sequence ID" value="SNS38479.1"/>
    <property type="molecule type" value="Genomic_DNA"/>
</dbReference>
<evidence type="ECO:0000259" key="4">
    <source>
        <dbReference type="PROSITE" id="PS50949"/>
    </source>
</evidence>
<dbReference type="Proteomes" id="UP000198282">
    <property type="component" value="Unassembled WGS sequence"/>
</dbReference>
<sequence>MWPPMVICVVDLRSNEPLWPQIVEIMTKRIRSGQYEPGERIPSVLELSAEFHVTPVTVRKAIGGLRDAGLIVTHIGMGSYVANKLP</sequence>
<reference evidence="5 6" key="1">
    <citation type="submission" date="2017-06" db="EMBL/GenBank/DDBJ databases">
        <authorList>
            <person name="Kim H.J."/>
            <person name="Triplett B.A."/>
        </authorList>
    </citation>
    <scope>NUCLEOTIDE SEQUENCE [LARGE SCALE GENOMIC DNA]</scope>
    <source>
        <strain evidence="5 6">CGMCC 4.2132</strain>
    </source>
</reference>
<dbReference type="Gene3D" id="1.10.10.10">
    <property type="entry name" value="Winged helix-like DNA-binding domain superfamily/Winged helix DNA-binding domain"/>
    <property type="match status" value="1"/>
</dbReference>
<evidence type="ECO:0000256" key="3">
    <source>
        <dbReference type="ARBA" id="ARBA00023163"/>
    </source>
</evidence>
<keyword evidence="3" id="KW-0804">Transcription</keyword>
<proteinExistence type="predicted"/>
<dbReference type="InterPro" id="IPR000524">
    <property type="entry name" value="Tscrpt_reg_HTH_GntR"/>
</dbReference>
<gene>
    <name evidence="5" type="ORF">SAMN05216276_1008175</name>
</gene>
<protein>
    <submittedName>
        <fullName evidence="5">GntR family transcriptional regulator</fullName>
    </submittedName>
</protein>
<dbReference type="PANTHER" id="PTHR44846">
    <property type="entry name" value="MANNOSYL-D-GLYCERATE TRANSPORT/METABOLISM SYSTEM REPRESSOR MNGR-RELATED"/>
    <property type="match status" value="1"/>
</dbReference>
<dbReference type="GO" id="GO:0003700">
    <property type="term" value="F:DNA-binding transcription factor activity"/>
    <property type="evidence" value="ECO:0007669"/>
    <property type="project" value="InterPro"/>
</dbReference>
<evidence type="ECO:0000313" key="5">
    <source>
        <dbReference type="EMBL" id="SNS38479.1"/>
    </source>
</evidence>
<keyword evidence="6" id="KW-1185">Reference proteome</keyword>
<dbReference type="SMART" id="SM00345">
    <property type="entry name" value="HTH_GNTR"/>
    <property type="match status" value="1"/>
</dbReference>
<evidence type="ECO:0000256" key="1">
    <source>
        <dbReference type="ARBA" id="ARBA00023015"/>
    </source>
</evidence>
<accession>A0A239E1V3</accession>
<evidence type="ECO:0000313" key="6">
    <source>
        <dbReference type="Proteomes" id="UP000198282"/>
    </source>
</evidence>
<dbReference type="InterPro" id="IPR050679">
    <property type="entry name" value="Bact_HTH_transcr_reg"/>
</dbReference>
<keyword evidence="1" id="KW-0805">Transcription regulation</keyword>
<dbReference type="GO" id="GO:0003677">
    <property type="term" value="F:DNA binding"/>
    <property type="evidence" value="ECO:0007669"/>
    <property type="project" value="UniProtKB-KW"/>
</dbReference>
<keyword evidence="2" id="KW-0238">DNA-binding</keyword>
<organism evidence="5 6">
    <name type="scientific">Streptosporangium subroseum</name>
    <dbReference type="NCBI Taxonomy" id="106412"/>
    <lineage>
        <taxon>Bacteria</taxon>
        <taxon>Bacillati</taxon>
        <taxon>Actinomycetota</taxon>
        <taxon>Actinomycetes</taxon>
        <taxon>Streptosporangiales</taxon>
        <taxon>Streptosporangiaceae</taxon>
        <taxon>Streptosporangium</taxon>
    </lineage>
</organism>
<dbReference type="CDD" id="cd07377">
    <property type="entry name" value="WHTH_GntR"/>
    <property type="match status" value="1"/>
</dbReference>
<evidence type="ECO:0000256" key="2">
    <source>
        <dbReference type="ARBA" id="ARBA00023125"/>
    </source>
</evidence>
<dbReference type="InterPro" id="IPR036388">
    <property type="entry name" value="WH-like_DNA-bd_sf"/>
</dbReference>
<dbReference type="PROSITE" id="PS50949">
    <property type="entry name" value="HTH_GNTR"/>
    <property type="match status" value="1"/>
</dbReference>
<feature type="domain" description="HTH gntR-type" evidence="4">
    <location>
        <begin position="16"/>
        <end position="84"/>
    </location>
</feature>
<dbReference type="Pfam" id="PF00392">
    <property type="entry name" value="GntR"/>
    <property type="match status" value="1"/>
</dbReference>
<name>A0A239E1V3_9ACTN</name>
<dbReference type="SUPFAM" id="SSF46785">
    <property type="entry name" value="Winged helix' DNA-binding domain"/>
    <property type="match status" value="1"/>
</dbReference>
<dbReference type="AlphaFoldDB" id="A0A239E1V3"/>
<dbReference type="InterPro" id="IPR036390">
    <property type="entry name" value="WH_DNA-bd_sf"/>
</dbReference>